<dbReference type="PANTHER" id="PTHR36512">
    <property type="entry name" value="D-AMINOPEPTIDASE"/>
    <property type="match status" value="1"/>
</dbReference>
<reference evidence="2 3" key="1">
    <citation type="submission" date="2016-10" db="EMBL/GenBank/DDBJ databases">
        <authorList>
            <person name="de Groot N.N."/>
        </authorList>
    </citation>
    <scope>NUCLEOTIDE SEQUENCE [LARGE SCALE GENOMIC DNA]</scope>
    <source>
        <strain evidence="2 3">CGMCC 1.9157</strain>
    </source>
</reference>
<evidence type="ECO:0000313" key="3">
    <source>
        <dbReference type="Proteomes" id="UP000199236"/>
    </source>
</evidence>
<gene>
    <name evidence="2" type="ORF">SAMN04488056_101278</name>
</gene>
<dbReference type="Proteomes" id="UP000199236">
    <property type="component" value="Unassembled WGS sequence"/>
</dbReference>
<dbReference type="AlphaFoldDB" id="A0A1I4ZZ36"/>
<dbReference type="SUPFAM" id="SSF56266">
    <property type="entry name" value="DmpA/ArgJ-like"/>
    <property type="match status" value="1"/>
</dbReference>
<comment type="similarity">
    <text evidence="1">Belongs to the peptidase S58 family.</text>
</comment>
<keyword evidence="2" id="KW-0645">Protease</keyword>
<dbReference type="GO" id="GO:0004177">
    <property type="term" value="F:aminopeptidase activity"/>
    <property type="evidence" value="ECO:0007669"/>
    <property type="project" value="UniProtKB-KW"/>
</dbReference>
<protein>
    <submittedName>
        <fullName evidence="2">D-aminopeptidase</fullName>
    </submittedName>
</protein>
<dbReference type="RefSeq" id="WP_090068083.1">
    <property type="nucleotide sequence ID" value="NZ_FOVR01000001.1"/>
</dbReference>
<dbReference type="Gene3D" id="3.60.70.12">
    <property type="entry name" value="L-amino peptidase D-ALA esterase/amidase"/>
    <property type="match status" value="1"/>
</dbReference>
<dbReference type="InterPro" id="IPR016117">
    <property type="entry name" value="ArgJ-like_dom_sf"/>
</dbReference>
<keyword evidence="2" id="KW-0378">Hydrolase</keyword>
<dbReference type="Pfam" id="PF03576">
    <property type="entry name" value="Peptidase_S58"/>
    <property type="match status" value="1"/>
</dbReference>
<evidence type="ECO:0000313" key="2">
    <source>
        <dbReference type="EMBL" id="SFN55329.1"/>
    </source>
</evidence>
<evidence type="ECO:0000256" key="1">
    <source>
        <dbReference type="ARBA" id="ARBA00007068"/>
    </source>
</evidence>
<dbReference type="CDD" id="cd02253">
    <property type="entry name" value="DmpA"/>
    <property type="match status" value="1"/>
</dbReference>
<accession>A0A1I4ZZ36</accession>
<dbReference type="InterPro" id="IPR005321">
    <property type="entry name" value="Peptidase_S58_DmpA"/>
</dbReference>
<proteinExistence type="inferred from homology"/>
<dbReference type="EMBL" id="FOVR01000001">
    <property type="protein sequence ID" value="SFN55329.1"/>
    <property type="molecule type" value="Genomic_DNA"/>
</dbReference>
<dbReference type="OrthoDB" id="9770388at2"/>
<keyword evidence="2" id="KW-0031">Aminopeptidase</keyword>
<name>A0A1I4ZZ36_9HYPH</name>
<dbReference type="STRING" id="655353.SAMN04488056_101278"/>
<keyword evidence="3" id="KW-1185">Reference proteome</keyword>
<sequence>MAYARDFDIQIGERPTGPTNSMADIEGLSFGHVTLSDGSTQTGVTVVHPAPDSVFQTKCIAACHVINGFGKSIGLMQLEELGQLETPIVLTNTLSVGTASTALVKHMLAGHPAIGETTGTVNPIVMECNDGAFLNDIRGLHVSEEHVLQALARHDPQLAQGAVGAGTGMSSYGLKGGIGSASRVIGIGARSFTLAATTLCNMGRLPDLMVNGRPIGAEIQACQESGNNAELGSIIILLATDAPLTSRQLKRICKRATAGLARTGTQFGSGSGDVVLGFSTAGRLPHDAPDTPVLAMEMLHEDQLDHLFSTTIEAVEEAILNALFASKTTKGKHDRVRESLADWWLKLKK</sequence>
<organism evidence="2 3">
    <name type="scientific">Cohaesibacter marisflavi</name>
    <dbReference type="NCBI Taxonomy" id="655353"/>
    <lineage>
        <taxon>Bacteria</taxon>
        <taxon>Pseudomonadati</taxon>
        <taxon>Pseudomonadota</taxon>
        <taxon>Alphaproteobacteria</taxon>
        <taxon>Hyphomicrobiales</taxon>
        <taxon>Cohaesibacteraceae</taxon>
    </lineage>
</organism>
<dbReference type="PANTHER" id="PTHR36512:SF3">
    <property type="entry name" value="BLR5678 PROTEIN"/>
    <property type="match status" value="1"/>
</dbReference>